<accession>A0A7I8DXP7</accession>
<protein>
    <recommendedName>
        <fullName evidence="1">HTH cro/C1-type domain-containing protein</fullName>
    </recommendedName>
</protein>
<sequence>MTDTLEIKKIIRMKGFTLDTLSKKIGISRTSLSYKINNIVEFNAQEIKHIQKILELSNEQRDHIFFAEAVDK</sequence>
<organism evidence="2 3">
    <name type="scientific">Faecalibacillus intestinalis</name>
    <dbReference type="NCBI Taxonomy" id="1982626"/>
    <lineage>
        <taxon>Bacteria</taxon>
        <taxon>Bacillati</taxon>
        <taxon>Bacillota</taxon>
        <taxon>Erysipelotrichia</taxon>
        <taxon>Erysipelotrichales</taxon>
        <taxon>Coprobacillaceae</taxon>
        <taxon>Faecalibacillus</taxon>
    </lineage>
</organism>
<dbReference type="Pfam" id="PF05339">
    <property type="entry name" value="DUF739"/>
    <property type="match status" value="1"/>
</dbReference>
<feature type="domain" description="HTH cro/C1-type" evidence="1">
    <location>
        <begin position="7"/>
        <end position="60"/>
    </location>
</feature>
<proteinExistence type="predicted"/>
<dbReference type="KEGG" id="fit:Fi14EGH31_11210"/>
<dbReference type="RefSeq" id="WP_118470302.1">
    <property type="nucleotide sequence ID" value="NZ_AP024085.1"/>
</dbReference>
<evidence type="ECO:0000313" key="3">
    <source>
        <dbReference type="Proteomes" id="UP000593842"/>
    </source>
</evidence>
<dbReference type="AlphaFoldDB" id="A0A7I8DXP7"/>
<dbReference type="SUPFAM" id="SSF47413">
    <property type="entry name" value="lambda repressor-like DNA-binding domains"/>
    <property type="match status" value="1"/>
</dbReference>
<evidence type="ECO:0000259" key="1">
    <source>
        <dbReference type="PROSITE" id="PS50943"/>
    </source>
</evidence>
<dbReference type="Gene3D" id="1.10.260.40">
    <property type="entry name" value="lambda repressor-like DNA-binding domains"/>
    <property type="match status" value="1"/>
</dbReference>
<dbReference type="EMBL" id="AP024085">
    <property type="protein sequence ID" value="BCL57409.1"/>
    <property type="molecule type" value="Genomic_DNA"/>
</dbReference>
<dbReference type="Proteomes" id="UP000593842">
    <property type="component" value="Chromosome"/>
</dbReference>
<gene>
    <name evidence="2" type="ORF">Fi14EGH31_11210</name>
</gene>
<dbReference type="CDD" id="cd00093">
    <property type="entry name" value="HTH_XRE"/>
    <property type="match status" value="1"/>
</dbReference>
<dbReference type="PROSITE" id="PS50943">
    <property type="entry name" value="HTH_CROC1"/>
    <property type="match status" value="1"/>
</dbReference>
<dbReference type="InterPro" id="IPR001387">
    <property type="entry name" value="Cro/C1-type_HTH"/>
</dbReference>
<reference evidence="3" key="1">
    <citation type="submission" date="2020-09" db="EMBL/GenBank/DDBJ databases">
        <title>Complete genome sequencing of Faecalibacillus intestinalis strain 14EGH31.</title>
        <authorList>
            <person name="Sakamoto M."/>
            <person name="Murakami T."/>
            <person name="Mori H."/>
        </authorList>
    </citation>
    <scope>NUCLEOTIDE SEQUENCE [LARGE SCALE GENOMIC DNA]</scope>
    <source>
        <strain evidence="3">14EGH31</strain>
    </source>
</reference>
<dbReference type="InterPro" id="IPR010982">
    <property type="entry name" value="Lambda_DNA-bd_dom_sf"/>
</dbReference>
<dbReference type="InterPro" id="IPR008003">
    <property type="entry name" value="DUF739"/>
</dbReference>
<dbReference type="GeneID" id="70579556"/>
<evidence type="ECO:0000313" key="2">
    <source>
        <dbReference type="EMBL" id="BCL57409.1"/>
    </source>
</evidence>
<name>A0A7I8DXP7_9FIRM</name>
<dbReference type="GO" id="GO:0003677">
    <property type="term" value="F:DNA binding"/>
    <property type="evidence" value="ECO:0007669"/>
    <property type="project" value="InterPro"/>
</dbReference>